<evidence type="ECO:0000256" key="1">
    <source>
        <dbReference type="ARBA" id="ARBA00022737"/>
    </source>
</evidence>
<dbReference type="AlphaFoldDB" id="A0A640KE72"/>
<keyword evidence="2" id="KW-0472">Membrane</keyword>
<reference evidence="3" key="1">
    <citation type="submission" date="2019-11" db="EMBL/GenBank/DDBJ databases">
        <title>Leishmania tarentolae CDS.</title>
        <authorList>
            <person name="Goto Y."/>
            <person name="Yamagishi J."/>
        </authorList>
    </citation>
    <scope>NUCLEOTIDE SEQUENCE [LARGE SCALE GENOMIC DNA]</scope>
    <source>
        <strain evidence="3">Parrot Tar II</strain>
    </source>
</reference>
<dbReference type="Pfam" id="PF02493">
    <property type="entry name" value="MORN"/>
    <property type="match status" value="2"/>
</dbReference>
<protein>
    <recommendedName>
        <fullName evidence="5">MORN repeat family protein</fullName>
    </recommendedName>
</protein>
<dbReference type="SUPFAM" id="SSF82185">
    <property type="entry name" value="Histone H3 K4-specific methyltransferase SET7/9 N-terminal domain"/>
    <property type="match status" value="1"/>
</dbReference>
<dbReference type="Gene3D" id="2.20.110.10">
    <property type="entry name" value="Histone H3 K4-specific methyltransferase SET7/9 N-terminal domain"/>
    <property type="match status" value="1"/>
</dbReference>
<proteinExistence type="predicted"/>
<feature type="transmembrane region" description="Helical" evidence="2">
    <location>
        <begin position="559"/>
        <end position="580"/>
    </location>
</feature>
<evidence type="ECO:0000313" key="4">
    <source>
        <dbReference type="Proteomes" id="UP000419144"/>
    </source>
</evidence>
<keyword evidence="1" id="KW-0677">Repeat</keyword>
<organism evidence="3 4">
    <name type="scientific">Leishmania tarentolae</name>
    <name type="common">Sauroleishmania tarentolae</name>
    <dbReference type="NCBI Taxonomy" id="5689"/>
    <lineage>
        <taxon>Eukaryota</taxon>
        <taxon>Discoba</taxon>
        <taxon>Euglenozoa</taxon>
        <taxon>Kinetoplastea</taxon>
        <taxon>Metakinetoplastina</taxon>
        <taxon>Trypanosomatida</taxon>
        <taxon>Trypanosomatidae</taxon>
        <taxon>Leishmaniinae</taxon>
        <taxon>Leishmania</taxon>
        <taxon>lizard Leishmania</taxon>
    </lineage>
</organism>
<dbReference type="OrthoDB" id="270720at2759"/>
<dbReference type="Proteomes" id="UP000419144">
    <property type="component" value="Unassembled WGS sequence"/>
</dbReference>
<gene>
    <name evidence="3" type="ORF">LtaPh_1615100</name>
</gene>
<dbReference type="PANTHER" id="PTHR43215:SF14">
    <property type="entry name" value="RADIAL SPOKE HEAD 1 HOMOLOG"/>
    <property type="match status" value="1"/>
</dbReference>
<feature type="transmembrane region" description="Helical" evidence="2">
    <location>
        <begin position="420"/>
        <end position="437"/>
    </location>
</feature>
<evidence type="ECO:0000256" key="2">
    <source>
        <dbReference type="SAM" id="Phobius"/>
    </source>
</evidence>
<dbReference type="SMART" id="SM00698">
    <property type="entry name" value="MORN"/>
    <property type="match status" value="2"/>
</dbReference>
<evidence type="ECO:0000313" key="3">
    <source>
        <dbReference type="EMBL" id="GET87364.1"/>
    </source>
</evidence>
<dbReference type="EMBL" id="BLBS01000020">
    <property type="protein sequence ID" value="GET87364.1"/>
    <property type="molecule type" value="Genomic_DNA"/>
</dbReference>
<evidence type="ECO:0008006" key="5">
    <source>
        <dbReference type="Google" id="ProtNLM"/>
    </source>
</evidence>
<keyword evidence="2" id="KW-0812">Transmembrane</keyword>
<sequence>MSMESAVSGTHTDFRGCSLLPDFAAVADVSKRTGVGYLQYSNGAIYEGEWLNGERHGLGVCYYPSGNIFVGQFRSGLMEGPGTMFFATGECFSGEFRDSSIYKGVYSHRGYEICGIWKDGNRVSEMPAKAPEILQRARAALFATIVEQVNEYLWGAANNPTRVVLSTPPEGAALHEPVDIFSSRAHIHGTATAPPPLLTATPSVDAGNHSFTSVRFRPNASFVESDAKGSANSLTTQHGSPATVFVCAAPAPNEIFSVWRFTQRCAVFLFPFLSLPWAPVAPLRITSLHEEREFVVSGAALRSDFDAPSFSIYVIAIAMLCQIVAIVLVASRVPLGQVQDGMLTVPEVVMPCVLWVAVALVKAAYISFFRFPHGLERVDRRLTPKLSALAASLVDAKSSVCIFTYDDDGKGKVMNRHYKYRWLLFGALLGLMMSLSAPATRGGYGHNMFGASGLEMAAALLSFFSTFLFSATLTFSVLKITDMQREIRAKLHVLTNLAFLERRCLMSPSKHANMTFDLDEHFDANNLLSGFPGWYSLRSLILYASACANHRARTSAMRIFWFALVCAFTVGIGDTIVAIPSKRPLARHYTTAHSYAFFAFLFWGALLYRYLYVCVSTRRELQHHLYIMDIAGLYHRVKLNDSDASDIIQQCRRISESNDAAPEIFPVMIYSFVVFLTVILNLAAVTAIGYQIGQAVEHRT</sequence>
<feature type="transmembrane region" description="Helical" evidence="2">
    <location>
        <begin position="667"/>
        <end position="692"/>
    </location>
</feature>
<dbReference type="PANTHER" id="PTHR43215">
    <property type="entry name" value="RADIAL SPOKE HEAD 1 HOMOLOG"/>
    <property type="match status" value="1"/>
</dbReference>
<feature type="transmembrane region" description="Helical" evidence="2">
    <location>
        <begin position="348"/>
        <end position="371"/>
    </location>
</feature>
<dbReference type="VEuPathDB" id="TriTrypDB:LtaPh_1615100"/>
<feature type="transmembrane region" description="Helical" evidence="2">
    <location>
        <begin position="592"/>
        <end position="611"/>
    </location>
</feature>
<dbReference type="InterPro" id="IPR003409">
    <property type="entry name" value="MORN"/>
</dbReference>
<feature type="transmembrane region" description="Helical" evidence="2">
    <location>
        <begin position="457"/>
        <end position="478"/>
    </location>
</feature>
<comment type="caution">
    <text evidence="3">The sequence shown here is derived from an EMBL/GenBank/DDBJ whole genome shotgun (WGS) entry which is preliminary data.</text>
</comment>
<name>A0A640KE72_LEITA</name>
<keyword evidence="2" id="KW-1133">Transmembrane helix</keyword>
<keyword evidence="4" id="KW-1185">Reference proteome</keyword>
<feature type="transmembrane region" description="Helical" evidence="2">
    <location>
        <begin position="310"/>
        <end position="328"/>
    </location>
</feature>
<accession>A0A640KE72</accession>